<sequence>MIFHAYSLLNGDLRAVGVPRHFFLTFFFFFLFLFNLPLLARRMIVWILKCQSEGAGKEEREKARRNIRYLDSCHGHRRANETPRWITGWWSSHVIPVFPQTTPKAMSSLYVDGSGHRR</sequence>
<evidence type="ECO:0000313" key="2">
    <source>
        <dbReference type="EMBL" id="KAL0112112.1"/>
    </source>
</evidence>
<name>A0AAW2F9E5_9HYME</name>
<protein>
    <submittedName>
        <fullName evidence="2">Uncharacterized protein</fullName>
    </submittedName>
</protein>
<proteinExistence type="predicted"/>
<dbReference type="EMBL" id="JADYXP020000013">
    <property type="protein sequence ID" value="KAL0112112.1"/>
    <property type="molecule type" value="Genomic_DNA"/>
</dbReference>
<keyword evidence="3" id="KW-1185">Reference proteome</keyword>
<accession>A0AAW2F9E5</accession>
<dbReference type="AlphaFoldDB" id="A0AAW2F9E5"/>
<keyword evidence="1" id="KW-0812">Transmembrane</keyword>
<evidence type="ECO:0000313" key="3">
    <source>
        <dbReference type="Proteomes" id="UP001430953"/>
    </source>
</evidence>
<feature type="transmembrane region" description="Helical" evidence="1">
    <location>
        <begin position="20"/>
        <end position="39"/>
    </location>
</feature>
<gene>
    <name evidence="2" type="ORF">PUN28_013384</name>
</gene>
<keyword evidence="1" id="KW-1133">Transmembrane helix</keyword>
<keyword evidence="1" id="KW-0472">Membrane</keyword>
<dbReference type="Proteomes" id="UP001430953">
    <property type="component" value="Unassembled WGS sequence"/>
</dbReference>
<comment type="caution">
    <text evidence="2">The sequence shown here is derived from an EMBL/GenBank/DDBJ whole genome shotgun (WGS) entry which is preliminary data.</text>
</comment>
<reference evidence="2 3" key="1">
    <citation type="submission" date="2023-03" db="EMBL/GenBank/DDBJ databases">
        <title>High recombination rates correlate with genetic variation in Cardiocondyla obscurior ants.</title>
        <authorList>
            <person name="Errbii M."/>
        </authorList>
    </citation>
    <scope>NUCLEOTIDE SEQUENCE [LARGE SCALE GENOMIC DNA]</scope>
    <source>
        <strain evidence="2">Alpha-2009</strain>
        <tissue evidence="2">Whole body</tissue>
    </source>
</reference>
<evidence type="ECO:0000256" key="1">
    <source>
        <dbReference type="SAM" id="Phobius"/>
    </source>
</evidence>
<organism evidence="2 3">
    <name type="scientific">Cardiocondyla obscurior</name>
    <dbReference type="NCBI Taxonomy" id="286306"/>
    <lineage>
        <taxon>Eukaryota</taxon>
        <taxon>Metazoa</taxon>
        <taxon>Ecdysozoa</taxon>
        <taxon>Arthropoda</taxon>
        <taxon>Hexapoda</taxon>
        <taxon>Insecta</taxon>
        <taxon>Pterygota</taxon>
        <taxon>Neoptera</taxon>
        <taxon>Endopterygota</taxon>
        <taxon>Hymenoptera</taxon>
        <taxon>Apocrita</taxon>
        <taxon>Aculeata</taxon>
        <taxon>Formicoidea</taxon>
        <taxon>Formicidae</taxon>
        <taxon>Myrmicinae</taxon>
        <taxon>Cardiocondyla</taxon>
    </lineage>
</organism>